<feature type="signal peptide" evidence="3">
    <location>
        <begin position="1"/>
        <end position="21"/>
    </location>
</feature>
<dbReference type="Proteomes" id="UP001152562">
    <property type="component" value="Unassembled WGS sequence"/>
</dbReference>
<comment type="caution">
    <text evidence="5">The sequence shown here is derived from an EMBL/GenBank/DDBJ whole genome shotgun (WGS) entry which is preliminary data.</text>
</comment>
<proteinExistence type="predicted"/>
<feature type="domain" description="TIL" evidence="4">
    <location>
        <begin position="104"/>
        <end position="162"/>
    </location>
</feature>
<feature type="domain" description="TIL" evidence="4">
    <location>
        <begin position="29"/>
        <end position="82"/>
    </location>
</feature>
<evidence type="ECO:0000256" key="2">
    <source>
        <dbReference type="ARBA" id="ARBA00023157"/>
    </source>
</evidence>
<name>A0A9P0T714_PIEBR</name>
<evidence type="ECO:0000256" key="1">
    <source>
        <dbReference type="ARBA" id="ARBA00022690"/>
    </source>
</evidence>
<sequence length="172" mass="19574">MYSICVFYYLFFLYCLPTLEAGKCGDDEFFFCGPECDNECSTLHEMNRTNCPILNIVCNEKCYCEDGYARDDEGQCIPIEECPSSYYRQVRSPKSHIHREPLLCPPNEEYAMCKRSCPPDTCISLVARFKCDSREQCIPGCACKSGFLRQNADGPCTPIRECPQLASSPDFL</sequence>
<dbReference type="Pfam" id="PF01826">
    <property type="entry name" value="TIL"/>
    <property type="match status" value="2"/>
</dbReference>
<gene>
    <name evidence="5" type="ORF">PIBRA_LOCUS3090</name>
</gene>
<keyword evidence="1" id="KW-0646">Protease inhibitor</keyword>
<evidence type="ECO:0000259" key="4">
    <source>
        <dbReference type="Pfam" id="PF01826"/>
    </source>
</evidence>
<protein>
    <recommendedName>
        <fullName evidence="4">TIL domain-containing protein</fullName>
    </recommendedName>
</protein>
<keyword evidence="6" id="KW-1185">Reference proteome</keyword>
<reference evidence="5" key="1">
    <citation type="submission" date="2022-05" db="EMBL/GenBank/DDBJ databases">
        <authorList>
            <person name="Okamura Y."/>
        </authorList>
    </citation>
    <scope>NUCLEOTIDE SEQUENCE</scope>
</reference>
<dbReference type="Gene3D" id="2.10.25.10">
    <property type="entry name" value="Laminin"/>
    <property type="match status" value="2"/>
</dbReference>
<evidence type="ECO:0000256" key="3">
    <source>
        <dbReference type="SAM" id="SignalP"/>
    </source>
</evidence>
<dbReference type="AlphaFoldDB" id="A0A9P0T714"/>
<keyword evidence="2" id="KW-1015">Disulfide bond</keyword>
<accession>A0A9P0T714</accession>
<dbReference type="FunFam" id="2.10.25.10:FF:000674">
    <property type="entry name" value="Mucin-2"/>
    <property type="match status" value="2"/>
</dbReference>
<dbReference type="InterPro" id="IPR051368">
    <property type="entry name" value="SerProtInhib-TIL_Domain"/>
</dbReference>
<dbReference type="PANTHER" id="PTHR23259">
    <property type="entry name" value="RIDDLE"/>
    <property type="match status" value="1"/>
</dbReference>
<dbReference type="GO" id="GO:0030414">
    <property type="term" value="F:peptidase inhibitor activity"/>
    <property type="evidence" value="ECO:0007669"/>
    <property type="project" value="UniProtKB-KW"/>
</dbReference>
<evidence type="ECO:0000313" key="5">
    <source>
        <dbReference type="EMBL" id="CAH4008553.1"/>
    </source>
</evidence>
<evidence type="ECO:0000313" key="6">
    <source>
        <dbReference type="Proteomes" id="UP001152562"/>
    </source>
</evidence>
<organism evidence="5 6">
    <name type="scientific">Pieris brassicae</name>
    <name type="common">White butterfly</name>
    <name type="synonym">Large white butterfly</name>
    <dbReference type="NCBI Taxonomy" id="7116"/>
    <lineage>
        <taxon>Eukaryota</taxon>
        <taxon>Metazoa</taxon>
        <taxon>Ecdysozoa</taxon>
        <taxon>Arthropoda</taxon>
        <taxon>Hexapoda</taxon>
        <taxon>Insecta</taxon>
        <taxon>Pterygota</taxon>
        <taxon>Neoptera</taxon>
        <taxon>Endopterygota</taxon>
        <taxon>Lepidoptera</taxon>
        <taxon>Glossata</taxon>
        <taxon>Ditrysia</taxon>
        <taxon>Papilionoidea</taxon>
        <taxon>Pieridae</taxon>
        <taxon>Pierinae</taxon>
        <taxon>Pieris</taxon>
    </lineage>
</organism>
<dbReference type="EMBL" id="CALOZG010000003">
    <property type="protein sequence ID" value="CAH4008553.1"/>
    <property type="molecule type" value="Genomic_DNA"/>
</dbReference>
<dbReference type="InterPro" id="IPR036084">
    <property type="entry name" value="Ser_inhib-like_sf"/>
</dbReference>
<dbReference type="InterPro" id="IPR002919">
    <property type="entry name" value="TIL_dom"/>
</dbReference>
<dbReference type="SUPFAM" id="SSF57567">
    <property type="entry name" value="Serine protease inhibitors"/>
    <property type="match status" value="2"/>
</dbReference>
<dbReference type="PANTHER" id="PTHR23259:SF70">
    <property type="entry name" value="ACCESSORY GLAND PROTEIN ACP62F-RELATED"/>
    <property type="match status" value="1"/>
</dbReference>
<feature type="chain" id="PRO_5040282148" description="TIL domain-containing protein" evidence="3">
    <location>
        <begin position="22"/>
        <end position="172"/>
    </location>
</feature>
<dbReference type="CDD" id="cd19941">
    <property type="entry name" value="TIL"/>
    <property type="match status" value="2"/>
</dbReference>
<keyword evidence="3" id="KW-0732">Signal</keyword>